<keyword evidence="4" id="KW-1185">Reference proteome</keyword>
<gene>
    <name evidence="3" type="ORF">B9M88_09425</name>
</gene>
<evidence type="ECO:0000256" key="1">
    <source>
        <dbReference type="SAM" id="Coils"/>
    </source>
</evidence>
<feature type="compositionally biased region" description="Basic and acidic residues" evidence="2">
    <location>
        <begin position="257"/>
        <end position="271"/>
    </location>
</feature>
<feature type="region of interest" description="Disordered" evidence="2">
    <location>
        <begin position="257"/>
        <end position="355"/>
    </location>
</feature>
<feature type="compositionally biased region" description="Basic and acidic residues" evidence="2">
    <location>
        <begin position="282"/>
        <end position="308"/>
    </location>
</feature>
<feature type="compositionally biased region" description="Acidic residues" evidence="2">
    <location>
        <begin position="272"/>
        <end position="281"/>
    </location>
</feature>
<dbReference type="EMBL" id="NEFX01000018">
    <property type="protein sequence ID" value="OTW30479.1"/>
    <property type="molecule type" value="Genomic_DNA"/>
</dbReference>
<evidence type="ECO:0000313" key="3">
    <source>
        <dbReference type="EMBL" id="OTW30479.1"/>
    </source>
</evidence>
<accession>A0ABX3Z217</accession>
<keyword evidence="1" id="KW-0175">Coiled coil</keyword>
<feature type="compositionally biased region" description="Basic and acidic residues" evidence="2">
    <location>
        <begin position="335"/>
        <end position="344"/>
    </location>
</feature>
<dbReference type="Proteomes" id="UP000195208">
    <property type="component" value="Unassembled WGS sequence"/>
</dbReference>
<organism evidence="3 4">
    <name type="scientific">Staphylococcus agnetis</name>
    <dbReference type="NCBI Taxonomy" id="985762"/>
    <lineage>
        <taxon>Bacteria</taxon>
        <taxon>Bacillati</taxon>
        <taxon>Bacillota</taxon>
        <taxon>Bacilli</taxon>
        <taxon>Bacillales</taxon>
        <taxon>Staphylococcaceae</taxon>
        <taxon>Staphylococcus</taxon>
    </lineage>
</organism>
<evidence type="ECO:0000313" key="4">
    <source>
        <dbReference type="Proteomes" id="UP000195208"/>
    </source>
</evidence>
<comment type="caution">
    <text evidence="3">The sequence shown here is derived from an EMBL/GenBank/DDBJ whole genome shotgun (WGS) entry which is preliminary data.</text>
</comment>
<feature type="coiled-coil region" evidence="1">
    <location>
        <begin position="404"/>
        <end position="431"/>
    </location>
</feature>
<sequence>MNKFSNSIPMTTQVLKVFEDEQKDIRFTKVKIWLMHLGANRNGSFFTKEVVEKAIPTLSNTPIMGSIGLNYFGEEDFLGHESDLKITEDGELKFINKTVPFGVIPETNNAKFEMRIGDDMIEREYLTVEGILWNKWEDAIELIYGKNGVTGQSMELSDNYTGYFDGETFKFDSFEFYGACLLGDDVLPAMNSSTVELKYSSHTKEFIDDKLKEYNITFASIEGGSKLENNKVNFDNGNSDDFGLDLDDVENGLKTIEENKKSTDEEPKNEDFGLDLDNVQEDLDKIGKGKNTEDSVKSDTDDGSHSSDSDDSESEVVHEEPQPSDGKSTKKRPNKKDTSKKVEESPVSNGVEKPIDLVKGDIETVDEVGNVHGKIRETQENLPKPSELIIVGDVEYSVSDIEELLSKVNQLEKVEVKYTQLKEQVHQEKVQELFNKYSDKLTSEEIKTLKIKSNEITVDELETQIFAIIGKKSFSTKPNTETNVSISKIGLSFSNAKANTLDAILEEL</sequence>
<protein>
    <submittedName>
        <fullName evidence="3">Uncharacterized protein</fullName>
    </submittedName>
</protein>
<evidence type="ECO:0000256" key="2">
    <source>
        <dbReference type="SAM" id="MobiDB-lite"/>
    </source>
</evidence>
<dbReference type="RefSeq" id="WP_085622069.1">
    <property type="nucleotide sequence ID" value="NZ_NDYM01000002.1"/>
</dbReference>
<name>A0ABX3Z217_9STAP</name>
<proteinExistence type="predicted"/>
<reference evidence="3 4" key="1">
    <citation type="submission" date="2017-04" db="EMBL/GenBank/DDBJ databases">
        <title>Staphylococcus agnetis, a potential pathogen in the broiler production.</title>
        <authorList>
            <person name="Poulsen L."/>
        </authorList>
    </citation>
    <scope>NUCLEOTIDE SEQUENCE [LARGE SCALE GENOMIC DNA]</scope>
    <source>
        <strain evidence="3 4">723_310714_2_2_spleen</strain>
    </source>
</reference>